<gene>
    <name evidence="2" type="ORF">PYX00_000761</name>
</gene>
<dbReference type="EMBL" id="JARGDH010000001">
    <property type="protein sequence ID" value="KAL0279147.1"/>
    <property type="molecule type" value="Genomic_DNA"/>
</dbReference>
<feature type="region of interest" description="Disordered" evidence="1">
    <location>
        <begin position="78"/>
        <end position="117"/>
    </location>
</feature>
<feature type="compositionally biased region" description="Basic and acidic residues" evidence="1">
    <location>
        <begin position="98"/>
        <end position="109"/>
    </location>
</feature>
<accession>A0AAW2I9V3</accession>
<proteinExistence type="predicted"/>
<reference evidence="2" key="1">
    <citation type="journal article" date="2024" name="Gigascience">
        <title>Chromosome-level genome of the poultry shaft louse Menopon gallinae provides insight into the host-switching and adaptive evolution of parasitic lice.</title>
        <authorList>
            <person name="Xu Y."/>
            <person name="Ma L."/>
            <person name="Liu S."/>
            <person name="Liang Y."/>
            <person name="Liu Q."/>
            <person name="He Z."/>
            <person name="Tian L."/>
            <person name="Duan Y."/>
            <person name="Cai W."/>
            <person name="Li H."/>
            <person name="Song F."/>
        </authorList>
    </citation>
    <scope>NUCLEOTIDE SEQUENCE</scope>
    <source>
        <strain evidence="2">Cailab_2023a</strain>
    </source>
</reference>
<name>A0AAW2I9V3_9NEOP</name>
<organism evidence="2">
    <name type="scientific">Menopon gallinae</name>
    <name type="common">poultry shaft louse</name>
    <dbReference type="NCBI Taxonomy" id="328185"/>
    <lineage>
        <taxon>Eukaryota</taxon>
        <taxon>Metazoa</taxon>
        <taxon>Ecdysozoa</taxon>
        <taxon>Arthropoda</taxon>
        <taxon>Hexapoda</taxon>
        <taxon>Insecta</taxon>
        <taxon>Pterygota</taxon>
        <taxon>Neoptera</taxon>
        <taxon>Paraneoptera</taxon>
        <taxon>Psocodea</taxon>
        <taxon>Troctomorpha</taxon>
        <taxon>Phthiraptera</taxon>
        <taxon>Amblycera</taxon>
        <taxon>Menoponidae</taxon>
        <taxon>Menopon</taxon>
    </lineage>
</organism>
<evidence type="ECO:0000313" key="2">
    <source>
        <dbReference type="EMBL" id="KAL0279147.1"/>
    </source>
</evidence>
<protein>
    <submittedName>
        <fullName evidence="2">Uncharacterized protein</fullName>
    </submittedName>
</protein>
<sequence length="186" mass="20577">MEDLMDFLSSVPAEPATHIETTSLKSVEDIVLNPPESGKYETLKRALLRKDAPSTTNSEQAEPSELYKYIFQLGSSTGGPKSHLAQETSDGDATPSRRLADGIHKEIRKTQRPSTIKQLQEQIEDLKAEVRKNKQTTTPVPELQQRAAQQKTVQFVKHQKSAGFTIHLVAKHAAASHRAAEDKQGP</sequence>
<evidence type="ECO:0000256" key="1">
    <source>
        <dbReference type="SAM" id="MobiDB-lite"/>
    </source>
</evidence>
<comment type="caution">
    <text evidence="2">The sequence shown here is derived from an EMBL/GenBank/DDBJ whole genome shotgun (WGS) entry which is preliminary data.</text>
</comment>
<dbReference type="AlphaFoldDB" id="A0AAW2I9V3"/>